<dbReference type="PANTHER" id="PTHR30154:SF34">
    <property type="entry name" value="TRANSCRIPTIONAL REGULATOR AZLB"/>
    <property type="match status" value="1"/>
</dbReference>
<dbReference type="Proteomes" id="UP001209666">
    <property type="component" value="Unassembled WGS sequence"/>
</dbReference>
<name>A0ABT2SAG8_9FIRM</name>
<dbReference type="Pfam" id="PF01037">
    <property type="entry name" value="AsnC_trans_reg"/>
    <property type="match status" value="1"/>
</dbReference>
<gene>
    <name evidence="2" type="ORF">OCV43_01095</name>
</gene>
<reference evidence="2 3" key="1">
    <citation type="journal article" date="2021" name="ISME Commun">
        <title>Automated analysis of genomic sequences facilitates high-throughput and comprehensive description of bacteria.</title>
        <authorList>
            <person name="Hitch T.C.A."/>
        </authorList>
    </citation>
    <scope>NUCLEOTIDE SEQUENCE [LARGE SCALE GENOMIC DNA]</scope>
    <source>
        <strain evidence="2 3">Sanger_19</strain>
    </source>
</reference>
<dbReference type="InterPro" id="IPR019888">
    <property type="entry name" value="Tscrpt_reg_AsnC-like"/>
</dbReference>
<dbReference type="InterPro" id="IPR019887">
    <property type="entry name" value="Tscrpt_reg_AsnC/Lrp_C"/>
</dbReference>
<protein>
    <submittedName>
        <fullName evidence="2">Lrp/AsnC family transcriptional regulator</fullName>
    </submittedName>
</protein>
<dbReference type="InterPro" id="IPR011008">
    <property type="entry name" value="Dimeric_a/b-barrel"/>
</dbReference>
<evidence type="ECO:0000259" key="1">
    <source>
        <dbReference type="Pfam" id="PF01037"/>
    </source>
</evidence>
<dbReference type="Gene3D" id="1.10.10.10">
    <property type="entry name" value="Winged helix-like DNA-binding domain superfamily/Winged helix DNA-binding domain"/>
    <property type="match status" value="1"/>
</dbReference>
<dbReference type="InterPro" id="IPR036390">
    <property type="entry name" value="WH_DNA-bd_sf"/>
</dbReference>
<feature type="domain" description="Transcription regulator AsnC/Lrp ligand binding" evidence="1">
    <location>
        <begin position="65"/>
        <end position="138"/>
    </location>
</feature>
<keyword evidence="3" id="KW-1185">Reference proteome</keyword>
<dbReference type="Gene3D" id="3.30.70.920">
    <property type="match status" value="1"/>
</dbReference>
<dbReference type="InterPro" id="IPR036388">
    <property type="entry name" value="WH-like_DNA-bd_sf"/>
</dbReference>
<evidence type="ECO:0000313" key="3">
    <source>
        <dbReference type="Proteomes" id="UP001209666"/>
    </source>
</evidence>
<dbReference type="SUPFAM" id="SSF46785">
    <property type="entry name" value="Winged helix' DNA-binding domain"/>
    <property type="match status" value="1"/>
</dbReference>
<accession>A0ABT2SAG8</accession>
<organism evidence="2 3">
    <name type="scientific">Roseburia amylophila</name>
    <dbReference type="NCBI Taxonomy" id="2981794"/>
    <lineage>
        <taxon>Bacteria</taxon>
        <taxon>Bacillati</taxon>
        <taxon>Bacillota</taxon>
        <taxon>Clostridia</taxon>
        <taxon>Lachnospirales</taxon>
        <taxon>Lachnospiraceae</taxon>
        <taxon>Roseburia</taxon>
    </lineage>
</organism>
<dbReference type="SMART" id="SM00344">
    <property type="entry name" value="HTH_ASNC"/>
    <property type="match status" value="1"/>
</dbReference>
<evidence type="ECO:0000313" key="2">
    <source>
        <dbReference type="EMBL" id="MCU6715870.1"/>
    </source>
</evidence>
<dbReference type="SUPFAM" id="SSF54909">
    <property type="entry name" value="Dimeric alpha+beta barrel"/>
    <property type="match status" value="1"/>
</dbReference>
<sequence>MREKILTFIEKNSRIDLKELAVVLGVEEAAVMNELEAMEKENIICGYHTLINWDKAGVEKVSALIEVRVTPQRGMGFDKVAERIYNYPEVNSVYLISGSFDLLVTIEGKSLREVSQFVSEKLSALDSVLSTQTNFILKKYKDHGTIMAAKSKDERIQMIP</sequence>
<proteinExistence type="predicted"/>
<comment type="caution">
    <text evidence="2">The sequence shown here is derived from an EMBL/GenBank/DDBJ whole genome shotgun (WGS) entry which is preliminary data.</text>
</comment>
<dbReference type="EMBL" id="JAOQKI010000001">
    <property type="protein sequence ID" value="MCU6715870.1"/>
    <property type="molecule type" value="Genomic_DNA"/>
</dbReference>
<dbReference type="PANTHER" id="PTHR30154">
    <property type="entry name" value="LEUCINE-RESPONSIVE REGULATORY PROTEIN"/>
    <property type="match status" value="1"/>
</dbReference>
<dbReference type="RefSeq" id="WP_117696612.1">
    <property type="nucleotide sequence ID" value="NZ_JAOQKI010000001.1"/>
</dbReference>